<dbReference type="InterPro" id="IPR019734">
    <property type="entry name" value="TPR_rpt"/>
</dbReference>
<feature type="repeat" description="TPR" evidence="3">
    <location>
        <begin position="501"/>
        <end position="534"/>
    </location>
</feature>
<dbReference type="Pfam" id="PF13174">
    <property type="entry name" value="TPR_6"/>
    <property type="match status" value="1"/>
</dbReference>
<keyword evidence="1" id="KW-0677">Repeat</keyword>
<evidence type="ECO:0000256" key="1">
    <source>
        <dbReference type="ARBA" id="ARBA00022737"/>
    </source>
</evidence>
<dbReference type="SMART" id="SM00028">
    <property type="entry name" value="TPR"/>
    <property type="match status" value="8"/>
</dbReference>
<gene>
    <name evidence="5" type="ORF">ACFOZ5_10550</name>
</gene>
<comment type="caution">
    <text evidence="5">The sequence shown here is derived from an EMBL/GenBank/DDBJ whole genome shotgun (WGS) entry which is preliminary data.</text>
</comment>
<dbReference type="Proteomes" id="UP001595798">
    <property type="component" value="Unassembled WGS sequence"/>
</dbReference>
<organism evidence="5 6">
    <name type="scientific">Marinobacter lacisalsi</name>
    <dbReference type="NCBI Taxonomy" id="475979"/>
    <lineage>
        <taxon>Bacteria</taxon>
        <taxon>Pseudomonadati</taxon>
        <taxon>Pseudomonadota</taxon>
        <taxon>Gammaproteobacteria</taxon>
        <taxon>Pseudomonadales</taxon>
        <taxon>Marinobacteraceae</taxon>
        <taxon>Marinobacter</taxon>
    </lineage>
</organism>
<evidence type="ECO:0000256" key="2">
    <source>
        <dbReference type="ARBA" id="ARBA00022803"/>
    </source>
</evidence>
<dbReference type="InterPro" id="IPR011990">
    <property type="entry name" value="TPR-like_helical_dom_sf"/>
</dbReference>
<name>A0ABV8QIP1_9GAMM</name>
<dbReference type="InterPro" id="IPR051685">
    <property type="entry name" value="Ycf3/AcsC/BcsC/TPR_MFPF"/>
</dbReference>
<evidence type="ECO:0000313" key="5">
    <source>
        <dbReference type="EMBL" id="MFC4259466.1"/>
    </source>
</evidence>
<proteinExistence type="predicted"/>
<feature type="region of interest" description="Disordered" evidence="4">
    <location>
        <begin position="23"/>
        <end position="50"/>
    </location>
</feature>
<reference evidence="6" key="1">
    <citation type="journal article" date="2019" name="Int. J. Syst. Evol. Microbiol.">
        <title>The Global Catalogue of Microorganisms (GCM) 10K type strain sequencing project: providing services to taxonomists for standard genome sequencing and annotation.</title>
        <authorList>
            <consortium name="The Broad Institute Genomics Platform"/>
            <consortium name="The Broad Institute Genome Sequencing Center for Infectious Disease"/>
            <person name="Wu L."/>
            <person name="Ma J."/>
        </authorList>
    </citation>
    <scope>NUCLEOTIDE SEQUENCE [LARGE SCALE GENOMIC DNA]</scope>
    <source>
        <strain evidence="6">CECT 7297</strain>
    </source>
</reference>
<dbReference type="PANTHER" id="PTHR44943:SF4">
    <property type="entry name" value="TPR REPEAT-CONTAINING PROTEIN MJ0798"/>
    <property type="match status" value="1"/>
</dbReference>
<dbReference type="SUPFAM" id="SSF48452">
    <property type="entry name" value="TPR-like"/>
    <property type="match status" value="3"/>
</dbReference>
<dbReference type="PANTHER" id="PTHR44943">
    <property type="entry name" value="CELLULOSE SYNTHASE OPERON PROTEIN C"/>
    <property type="match status" value="1"/>
</dbReference>
<dbReference type="RefSeq" id="WP_379887038.1">
    <property type="nucleotide sequence ID" value="NZ_JBHSDI010000013.1"/>
</dbReference>
<dbReference type="Pfam" id="PF13432">
    <property type="entry name" value="TPR_16"/>
    <property type="match status" value="3"/>
</dbReference>
<keyword evidence="6" id="KW-1185">Reference proteome</keyword>
<dbReference type="EMBL" id="JBHSDI010000013">
    <property type="protein sequence ID" value="MFC4259466.1"/>
    <property type="molecule type" value="Genomic_DNA"/>
</dbReference>
<dbReference type="PROSITE" id="PS51257">
    <property type="entry name" value="PROKAR_LIPOPROTEIN"/>
    <property type="match status" value="1"/>
</dbReference>
<protein>
    <submittedName>
        <fullName evidence="5">Tetratricopeptide repeat protein</fullName>
    </submittedName>
</protein>
<evidence type="ECO:0000256" key="4">
    <source>
        <dbReference type="SAM" id="MobiDB-lite"/>
    </source>
</evidence>
<keyword evidence="2 3" id="KW-0802">TPR repeat</keyword>
<evidence type="ECO:0000313" key="6">
    <source>
        <dbReference type="Proteomes" id="UP001595798"/>
    </source>
</evidence>
<accession>A0ABV8QIP1</accession>
<evidence type="ECO:0000256" key="3">
    <source>
        <dbReference type="PROSITE-ProRule" id="PRU00339"/>
    </source>
</evidence>
<dbReference type="Gene3D" id="1.25.40.10">
    <property type="entry name" value="Tetratricopeptide repeat domain"/>
    <property type="match status" value="2"/>
</dbReference>
<dbReference type="PROSITE" id="PS50005">
    <property type="entry name" value="TPR"/>
    <property type="match status" value="1"/>
</dbReference>
<sequence length="582" mass="65069">MPRKALYLAISILAFTGCASLDRDEPVPAEPTTETAPAPEPELSEATPVVEERSFRPEELYLLLTGEIAAQRGQYDITLANYVEAAHQSRDVGVIRRALLIAESLNSERAVRTLTDTWVEVAPYSEDARRAAAIQSLRDGDMEATLTELEQILNLGGDANFDSLAAMAPRMPPDQQQELLRLFREMQDRHPDNAEIRYSTALLQKLSGSPEDALDSLAPLLEREPEFQPALVLQGELLHEVGRIVEALKHLQTSSRRYPDNRQLGTLYARVLVSEDELRAAQDEFARLVERFPEEHGLRLSWALVATENGELDLARKQLQRLTNLPQYQSQANYYLGQIAEKQNNTDRAITLYEQVSEGSLYYPALTRAAELRAREGDLDSALAQIRSARETNPDDGANLWLAEINLFQALDLHGQAVEAASKALQAHPENQSLLYARSMSHESLGNIDQSLADLSSMVELQPDNPTALNALGYVLTVHTDRLSEARGYIEEALTMDPDNPAILDSMGWVLFRQGDNEGALNYLRRAYEIYPDPEIAAHYGEVLWTSGQRAQARVVWERAVDEAPDHELLLETLDRLGIDDL</sequence>